<evidence type="ECO:0000313" key="2">
    <source>
        <dbReference type="Proteomes" id="UP000697995"/>
    </source>
</evidence>
<dbReference type="RefSeq" id="WP_133218365.1">
    <property type="nucleotide sequence ID" value="NZ_NRSG01000005.1"/>
</dbReference>
<protein>
    <recommendedName>
        <fullName evidence="3">Proteasome subunit beta</fullName>
    </recommendedName>
</protein>
<dbReference type="Proteomes" id="UP000697995">
    <property type="component" value="Unassembled WGS sequence"/>
</dbReference>
<sequence length="278" mass="30210">MANAKDTTVTIIVSVKINDGIVMAADSAGTMGSGQVYTHANKITNLCEGLPIGAMSTGAGGIGNESVETLLKDLRRRFAGRDPAHPDWSLEAERYTMEQVAGRLRTFLFEEKAMPCPEPTNLQLRLCGYSAGRPLAEVWEVSMSGQACPPPRRIMDETSFGVMWDGQYEALNRLILGLGFDIGDALVKHGMPAEKAGTLQEELVRELYATLSVPAMPIQDAIDLARYLVETTIGFVRFAVFLPKSVGGAVEIAAITKHEGFRWVQRKSFHPAGIPQAD</sequence>
<dbReference type="Gene3D" id="3.60.20.10">
    <property type="entry name" value="Glutamine Phosphoribosylpyrophosphate, subunit 1, domain 1"/>
    <property type="match status" value="1"/>
</dbReference>
<comment type="caution">
    <text evidence="1">The sequence shown here is derived from an EMBL/GenBank/DDBJ whole genome shotgun (WGS) entry which is preliminary data.</text>
</comment>
<name>A0ABS1CR31_9PROT</name>
<dbReference type="SUPFAM" id="SSF56235">
    <property type="entry name" value="N-terminal nucleophile aminohydrolases (Ntn hydrolases)"/>
    <property type="match status" value="2"/>
</dbReference>
<evidence type="ECO:0000313" key="1">
    <source>
        <dbReference type="EMBL" id="MBK1656895.1"/>
    </source>
</evidence>
<dbReference type="EMBL" id="NRSG01000005">
    <property type="protein sequence ID" value="MBK1656895.1"/>
    <property type="molecule type" value="Genomic_DNA"/>
</dbReference>
<keyword evidence="2" id="KW-1185">Reference proteome</keyword>
<proteinExistence type="predicted"/>
<reference evidence="1 2" key="1">
    <citation type="journal article" date="2020" name="Microorganisms">
        <title>Osmotic Adaptation and Compatible Solute Biosynthesis of Phototrophic Bacteria as Revealed from Genome Analyses.</title>
        <authorList>
            <person name="Imhoff J.F."/>
            <person name="Rahn T."/>
            <person name="Kunzel S."/>
            <person name="Keller A."/>
            <person name="Neulinger S.C."/>
        </authorList>
    </citation>
    <scope>NUCLEOTIDE SEQUENCE [LARGE SCALE GENOMIC DNA]</scope>
    <source>
        <strain evidence="1 2">DSM 15382</strain>
    </source>
</reference>
<evidence type="ECO:0008006" key="3">
    <source>
        <dbReference type="Google" id="ProtNLM"/>
    </source>
</evidence>
<organism evidence="1 2">
    <name type="scientific">Paracraurococcus ruber</name>
    <dbReference type="NCBI Taxonomy" id="77675"/>
    <lineage>
        <taxon>Bacteria</taxon>
        <taxon>Pseudomonadati</taxon>
        <taxon>Pseudomonadota</taxon>
        <taxon>Alphaproteobacteria</taxon>
        <taxon>Acetobacterales</taxon>
        <taxon>Roseomonadaceae</taxon>
        <taxon>Paracraurococcus</taxon>
    </lineage>
</organism>
<dbReference type="InterPro" id="IPR029055">
    <property type="entry name" value="Ntn_hydrolases_N"/>
</dbReference>
<accession>A0ABS1CR31</accession>
<gene>
    <name evidence="1" type="ORF">CKO45_01475</name>
</gene>